<keyword evidence="1" id="KW-1133">Transmembrane helix</keyword>
<dbReference type="EMBL" id="ACEC01000077">
    <property type="protein sequence ID" value="EEG30047.1"/>
    <property type="molecule type" value="Genomic_DNA"/>
</dbReference>
<evidence type="ECO:0000313" key="2">
    <source>
        <dbReference type="EMBL" id="EEG30047.1"/>
    </source>
</evidence>
<evidence type="ECO:0000313" key="3">
    <source>
        <dbReference type="Proteomes" id="UP000003340"/>
    </source>
</evidence>
<feature type="transmembrane region" description="Helical" evidence="1">
    <location>
        <begin position="26"/>
        <end position="45"/>
    </location>
</feature>
<evidence type="ECO:0000256" key="1">
    <source>
        <dbReference type="SAM" id="Phobius"/>
    </source>
</evidence>
<keyword evidence="3" id="KW-1185">Reference proteome</keyword>
<dbReference type="HOGENOM" id="CLU_1822042_0_0_9"/>
<dbReference type="AlphaFoldDB" id="C0EES8"/>
<name>C0EES8_9FIRM</name>
<reference evidence="2 3" key="1">
    <citation type="submission" date="2009-01" db="EMBL/GenBank/DDBJ databases">
        <authorList>
            <person name="Fulton L."/>
            <person name="Clifton S."/>
            <person name="Fulton B."/>
            <person name="Xu J."/>
            <person name="Minx P."/>
            <person name="Pepin K.H."/>
            <person name="Johnson M."/>
            <person name="Bhonagiri V."/>
            <person name="Nash W.E."/>
            <person name="Mardis E.R."/>
            <person name="Wilson R.K."/>
        </authorList>
    </citation>
    <scope>NUCLEOTIDE SEQUENCE [LARGE SCALE GENOMIC DNA]</scope>
    <source>
        <strain evidence="2 3">DSM 5476</strain>
    </source>
</reference>
<feature type="transmembrane region" description="Helical" evidence="1">
    <location>
        <begin position="106"/>
        <end position="123"/>
    </location>
</feature>
<dbReference type="Proteomes" id="UP000003340">
    <property type="component" value="Unassembled WGS sequence"/>
</dbReference>
<protein>
    <submittedName>
        <fullName evidence="2">Uncharacterized protein</fullName>
    </submittedName>
</protein>
<proteinExistence type="predicted"/>
<organism evidence="2 3">
    <name type="scientific">[Clostridium] methylpentosum DSM 5476</name>
    <dbReference type="NCBI Taxonomy" id="537013"/>
    <lineage>
        <taxon>Bacteria</taxon>
        <taxon>Bacillati</taxon>
        <taxon>Bacillota</taxon>
        <taxon>Clostridia</taxon>
        <taxon>Eubacteriales</taxon>
        <taxon>Oscillospiraceae</taxon>
        <taxon>Oscillospiraceae incertae sedis</taxon>
    </lineage>
</organism>
<sequence>MKKCGKSPPIPKEIQQQLALIDRSQWFIGLTIAGIVLSYYTTGIQRQQLLCSVTKDPCCKCLPDPFPIQSISSLMIIIALVFFYNLSADTLCQSPADAKTCRLNKLGYIASALVLAAAVIRFYSLNTSRKTRLEQTEFGEI</sequence>
<accession>C0EES8</accession>
<keyword evidence="1" id="KW-0812">Transmembrane</keyword>
<gene>
    <name evidence="2" type="ORF">CLOSTMETH_02367</name>
</gene>
<keyword evidence="1" id="KW-0472">Membrane</keyword>
<feature type="transmembrane region" description="Helical" evidence="1">
    <location>
        <begin position="66"/>
        <end position="86"/>
    </location>
</feature>
<comment type="caution">
    <text evidence="2">The sequence shown here is derived from an EMBL/GenBank/DDBJ whole genome shotgun (WGS) entry which is preliminary data.</text>
</comment>
<reference evidence="2 3" key="2">
    <citation type="submission" date="2009-02" db="EMBL/GenBank/DDBJ databases">
        <title>Draft genome sequence of Clostridium methylpentosum (DSM 5476).</title>
        <authorList>
            <person name="Sudarsanam P."/>
            <person name="Ley R."/>
            <person name="Guruge J."/>
            <person name="Turnbaugh P.J."/>
            <person name="Mahowald M."/>
            <person name="Liep D."/>
            <person name="Gordon J."/>
        </authorList>
    </citation>
    <scope>NUCLEOTIDE SEQUENCE [LARGE SCALE GENOMIC DNA]</scope>
    <source>
        <strain evidence="2 3">DSM 5476</strain>
    </source>
</reference>